<evidence type="ECO:0000313" key="4">
    <source>
        <dbReference type="Proteomes" id="UP000502118"/>
    </source>
</evidence>
<dbReference type="EMBL" id="CP053097">
    <property type="protein sequence ID" value="QJR44296.1"/>
    <property type="molecule type" value="Genomic_DNA"/>
</dbReference>
<dbReference type="InterPro" id="IPR036388">
    <property type="entry name" value="WH-like_DNA-bd_sf"/>
</dbReference>
<name>A0A6M4JDZ0_9MOLU</name>
<sequence length="77" mass="9040">MIMTNNTIEEREFYSAIFEKYQNLLTQTQKQALYLHLFEDLSYSEIAKELATSRSAAFDAVKKAKQKLLKFNKKISE</sequence>
<comment type="similarity">
    <text evidence="1">Belongs to the UPF0122 family.</text>
</comment>
<dbReference type="PANTHER" id="PTHR40083:SF1">
    <property type="entry name" value="UPF0122 PROTEIN YLXM"/>
    <property type="match status" value="1"/>
</dbReference>
<dbReference type="SUPFAM" id="SSF88659">
    <property type="entry name" value="Sigma3 and sigma4 domains of RNA polymerase sigma factors"/>
    <property type="match status" value="1"/>
</dbReference>
<dbReference type="AlphaFoldDB" id="A0A6M4JDZ0"/>
<dbReference type="KEGG" id="mmio:HLA92_02530"/>
<evidence type="ECO:0000256" key="2">
    <source>
        <dbReference type="ARBA" id="ARBA00024764"/>
    </source>
</evidence>
<keyword evidence="4" id="KW-1185">Reference proteome</keyword>
<dbReference type="Pfam" id="PF04297">
    <property type="entry name" value="UPF0122"/>
    <property type="match status" value="1"/>
</dbReference>
<dbReference type="Gene3D" id="1.10.10.10">
    <property type="entry name" value="Winged helix-like DNA-binding domain superfamily/Winged helix DNA-binding domain"/>
    <property type="match status" value="1"/>
</dbReference>
<dbReference type="InterPro" id="IPR007394">
    <property type="entry name" value="UPF0122"/>
</dbReference>
<gene>
    <name evidence="3" type="ORF">HLA92_02530</name>
</gene>
<evidence type="ECO:0000256" key="1">
    <source>
        <dbReference type="ARBA" id="ARBA00008720"/>
    </source>
</evidence>
<dbReference type="Proteomes" id="UP000502118">
    <property type="component" value="Chromosome"/>
</dbReference>
<proteinExistence type="inferred from homology"/>
<comment type="function">
    <text evidence="2">Might take part in the signal recognition particle (SRP) pathway. This is inferred from the conservation of its genetic proximity to ftsY/ffh. May be a regulatory protein.</text>
</comment>
<reference evidence="3 4" key="1">
    <citation type="submission" date="2020-05" db="EMBL/GenBank/DDBJ databases">
        <title>Novel Mycoplasma species detected in Mirounga angustirostris (northern elephant seal) from the USA.</title>
        <authorList>
            <person name="Volokhov D.V."/>
        </authorList>
    </citation>
    <scope>NUCLEOTIDE SEQUENCE [LARGE SCALE GENOMIC DNA]</scope>
    <source>
        <strain evidence="3 4">Mirounga ES2806-NAS</strain>
    </source>
</reference>
<protein>
    <recommendedName>
        <fullName evidence="5">Sigma-70, region 4</fullName>
    </recommendedName>
</protein>
<evidence type="ECO:0008006" key="5">
    <source>
        <dbReference type="Google" id="ProtNLM"/>
    </source>
</evidence>
<accession>A0A6M4JDZ0</accession>
<dbReference type="InterPro" id="IPR013324">
    <property type="entry name" value="RNA_pol_sigma_r3/r4-like"/>
</dbReference>
<dbReference type="PANTHER" id="PTHR40083">
    <property type="entry name" value="UPF0122 PROTEIN CBO2450/CLC_2298"/>
    <property type="match status" value="1"/>
</dbReference>
<evidence type="ECO:0000313" key="3">
    <source>
        <dbReference type="EMBL" id="QJR44296.1"/>
    </source>
</evidence>
<organism evidence="3 4">
    <name type="scientific">Mycoplasma miroungirhinis</name>
    <dbReference type="NCBI Taxonomy" id="754516"/>
    <lineage>
        <taxon>Bacteria</taxon>
        <taxon>Bacillati</taxon>
        <taxon>Mycoplasmatota</taxon>
        <taxon>Mollicutes</taxon>
        <taxon>Mycoplasmataceae</taxon>
        <taxon>Mycoplasma</taxon>
    </lineage>
</organism>